<dbReference type="InterPro" id="IPR023393">
    <property type="entry name" value="START-like_dom_sf"/>
</dbReference>
<dbReference type="EMBL" id="JBHTJT010000008">
    <property type="protein sequence ID" value="MFD0979358.1"/>
    <property type="molecule type" value="Genomic_DNA"/>
</dbReference>
<evidence type="ECO:0000313" key="4">
    <source>
        <dbReference type="Proteomes" id="UP001597108"/>
    </source>
</evidence>
<gene>
    <name evidence="3" type="ORF">ACFQ2S_06780</name>
</gene>
<dbReference type="Pfam" id="PF08327">
    <property type="entry name" value="AHSA1"/>
    <property type="match status" value="1"/>
</dbReference>
<comment type="caution">
    <text evidence="3">The sequence shown here is derived from an EMBL/GenBank/DDBJ whole genome shotgun (WGS) entry which is preliminary data.</text>
</comment>
<dbReference type="InterPro" id="IPR013538">
    <property type="entry name" value="ASHA1/2-like_C"/>
</dbReference>
<organism evidence="3 4">
    <name type="scientific">Tropicimonas aquimaris</name>
    <dbReference type="NCBI Taxonomy" id="914152"/>
    <lineage>
        <taxon>Bacteria</taxon>
        <taxon>Pseudomonadati</taxon>
        <taxon>Pseudomonadota</taxon>
        <taxon>Alphaproteobacteria</taxon>
        <taxon>Rhodobacterales</taxon>
        <taxon>Roseobacteraceae</taxon>
        <taxon>Tropicimonas</taxon>
    </lineage>
</organism>
<dbReference type="RefSeq" id="WP_386073698.1">
    <property type="nucleotide sequence ID" value="NZ_JBHTJT010000008.1"/>
</dbReference>
<evidence type="ECO:0000313" key="3">
    <source>
        <dbReference type="EMBL" id="MFD0979358.1"/>
    </source>
</evidence>
<feature type="domain" description="Activator of Hsp90 ATPase homologue 1/2-like C-terminal" evidence="2">
    <location>
        <begin position="16"/>
        <end position="146"/>
    </location>
</feature>
<evidence type="ECO:0000259" key="2">
    <source>
        <dbReference type="Pfam" id="PF08327"/>
    </source>
</evidence>
<comment type="similarity">
    <text evidence="1">Belongs to the AHA1 family.</text>
</comment>
<protein>
    <submittedName>
        <fullName evidence="3">SRPBCC domain-containing protein</fullName>
    </submittedName>
</protein>
<dbReference type="SUPFAM" id="SSF55961">
    <property type="entry name" value="Bet v1-like"/>
    <property type="match status" value="1"/>
</dbReference>
<name>A0ABW3IML3_9RHOB</name>
<evidence type="ECO:0000256" key="1">
    <source>
        <dbReference type="ARBA" id="ARBA00006817"/>
    </source>
</evidence>
<reference evidence="4" key="1">
    <citation type="journal article" date="2019" name="Int. J. Syst. Evol. Microbiol.">
        <title>The Global Catalogue of Microorganisms (GCM) 10K type strain sequencing project: providing services to taxonomists for standard genome sequencing and annotation.</title>
        <authorList>
            <consortium name="The Broad Institute Genomics Platform"/>
            <consortium name="The Broad Institute Genome Sequencing Center for Infectious Disease"/>
            <person name="Wu L."/>
            <person name="Ma J."/>
        </authorList>
    </citation>
    <scope>NUCLEOTIDE SEQUENCE [LARGE SCALE GENOMIC DNA]</scope>
    <source>
        <strain evidence="4">CCUG 60524</strain>
    </source>
</reference>
<proteinExistence type="inferred from homology"/>
<keyword evidence="4" id="KW-1185">Reference proteome</keyword>
<dbReference type="Gene3D" id="3.30.530.20">
    <property type="match status" value="1"/>
</dbReference>
<accession>A0ABW3IML3</accession>
<dbReference type="Proteomes" id="UP001597108">
    <property type="component" value="Unassembled WGS sequence"/>
</dbReference>
<sequence length="155" mass="17278">MPDTVLIVRKTLALPVTPETAFRLFTAEIGAWWPVGSHSLSAAEGRLPLEIWMEKRQGGRIRERRHDGSVVDWATLTTWFPHERLELDWYVGRARADATSITLDFAADSPKATRLLLTHGGFERLGTAGEAAAANYDEGWDLVLGERFLQACEGD</sequence>